<dbReference type="PANTHER" id="PTHR46796">
    <property type="entry name" value="HTH-TYPE TRANSCRIPTIONAL ACTIVATOR RHAS-RELATED"/>
    <property type="match status" value="1"/>
</dbReference>
<dbReference type="InterPro" id="IPR009057">
    <property type="entry name" value="Homeodomain-like_sf"/>
</dbReference>
<feature type="domain" description="HTH araC/xylS-type" evidence="4">
    <location>
        <begin position="209"/>
        <end position="307"/>
    </location>
</feature>
<dbReference type="Proteomes" id="UP000548476">
    <property type="component" value="Unassembled WGS sequence"/>
</dbReference>
<comment type="caution">
    <text evidence="5">The sequence shown here is derived from an EMBL/GenBank/DDBJ whole genome shotgun (WGS) entry which is preliminary data.</text>
</comment>
<dbReference type="EMBL" id="JACHGT010000004">
    <property type="protein sequence ID" value="MBB6034369.1"/>
    <property type="molecule type" value="Genomic_DNA"/>
</dbReference>
<dbReference type="InterPro" id="IPR050204">
    <property type="entry name" value="AraC_XylS_family_regulators"/>
</dbReference>
<organism evidence="5 6">
    <name type="scientific">Phytomonospora endophytica</name>
    <dbReference type="NCBI Taxonomy" id="714109"/>
    <lineage>
        <taxon>Bacteria</taxon>
        <taxon>Bacillati</taxon>
        <taxon>Actinomycetota</taxon>
        <taxon>Actinomycetes</taxon>
        <taxon>Micromonosporales</taxon>
        <taxon>Micromonosporaceae</taxon>
        <taxon>Phytomonospora</taxon>
    </lineage>
</organism>
<dbReference type="InterPro" id="IPR018060">
    <property type="entry name" value="HTH_AraC"/>
</dbReference>
<name>A0A841FP58_9ACTN</name>
<dbReference type="Pfam" id="PF12833">
    <property type="entry name" value="HTH_18"/>
    <property type="match status" value="1"/>
</dbReference>
<accession>A0A841FP58</accession>
<evidence type="ECO:0000256" key="1">
    <source>
        <dbReference type="ARBA" id="ARBA00023015"/>
    </source>
</evidence>
<evidence type="ECO:0000256" key="3">
    <source>
        <dbReference type="ARBA" id="ARBA00023163"/>
    </source>
</evidence>
<gene>
    <name evidence="5" type="ORF">HNR73_002219</name>
</gene>
<dbReference type="Gene3D" id="1.10.10.60">
    <property type="entry name" value="Homeodomain-like"/>
    <property type="match status" value="1"/>
</dbReference>
<evidence type="ECO:0000313" key="5">
    <source>
        <dbReference type="EMBL" id="MBB6034369.1"/>
    </source>
</evidence>
<protein>
    <submittedName>
        <fullName evidence="5">AraC-like DNA-binding protein</fullName>
    </submittedName>
</protein>
<dbReference type="SUPFAM" id="SSF46689">
    <property type="entry name" value="Homeodomain-like"/>
    <property type="match status" value="2"/>
</dbReference>
<keyword evidence="1" id="KW-0805">Transcription regulation</keyword>
<dbReference type="PANTHER" id="PTHR46796:SF13">
    <property type="entry name" value="HTH-TYPE TRANSCRIPTIONAL ACTIVATOR RHAS"/>
    <property type="match status" value="1"/>
</dbReference>
<evidence type="ECO:0000313" key="6">
    <source>
        <dbReference type="Proteomes" id="UP000548476"/>
    </source>
</evidence>
<dbReference type="PROSITE" id="PS01124">
    <property type="entry name" value="HTH_ARAC_FAMILY_2"/>
    <property type="match status" value="1"/>
</dbReference>
<dbReference type="PROSITE" id="PS00041">
    <property type="entry name" value="HTH_ARAC_FAMILY_1"/>
    <property type="match status" value="1"/>
</dbReference>
<dbReference type="SMART" id="SM00342">
    <property type="entry name" value="HTH_ARAC"/>
    <property type="match status" value="1"/>
</dbReference>
<keyword evidence="6" id="KW-1185">Reference proteome</keyword>
<dbReference type="GO" id="GO:0043565">
    <property type="term" value="F:sequence-specific DNA binding"/>
    <property type="evidence" value="ECO:0007669"/>
    <property type="project" value="InterPro"/>
</dbReference>
<proteinExistence type="predicted"/>
<dbReference type="InterPro" id="IPR032783">
    <property type="entry name" value="AraC_lig"/>
</dbReference>
<dbReference type="RefSeq" id="WP_184787229.1">
    <property type="nucleotide sequence ID" value="NZ_BONT01000045.1"/>
</dbReference>
<dbReference type="Pfam" id="PF12852">
    <property type="entry name" value="Cupin_6"/>
    <property type="match status" value="1"/>
</dbReference>
<keyword evidence="3" id="KW-0804">Transcription</keyword>
<dbReference type="AlphaFoldDB" id="A0A841FP58"/>
<evidence type="ECO:0000259" key="4">
    <source>
        <dbReference type="PROSITE" id="PS01124"/>
    </source>
</evidence>
<dbReference type="InterPro" id="IPR018062">
    <property type="entry name" value="HTH_AraC-typ_CS"/>
</dbReference>
<reference evidence="5 6" key="1">
    <citation type="submission" date="2020-08" db="EMBL/GenBank/DDBJ databases">
        <title>Genomic Encyclopedia of Type Strains, Phase IV (KMG-IV): sequencing the most valuable type-strain genomes for metagenomic binning, comparative biology and taxonomic classification.</title>
        <authorList>
            <person name="Goeker M."/>
        </authorList>
    </citation>
    <scope>NUCLEOTIDE SEQUENCE [LARGE SCALE GENOMIC DNA]</scope>
    <source>
        <strain evidence="5 6">YIM 65646</strain>
    </source>
</reference>
<dbReference type="GO" id="GO:0003700">
    <property type="term" value="F:DNA-binding transcription factor activity"/>
    <property type="evidence" value="ECO:0007669"/>
    <property type="project" value="InterPro"/>
</dbReference>
<evidence type="ECO:0000256" key="2">
    <source>
        <dbReference type="ARBA" id="ARBA00023125"/>
    </source>
</evidence>
<keyword evidence="2 5" id="KW-0238">DNA-binding</keyword>
<sequence>MDALAGLLDGPRAKGAFLIRSRMNPPWSVQVRDEAPLTLLALTSGDAHVTTADGEAHHLRDGDIALLRGPDPYVVADGPKTPAHWIIHPDQSCTTLDGTPVHNTLDFGVRSWGNAPDGGTGMLIGTYRVHNEVSRRVLASLPVLVVVTAEQLDSPLPSLLGAEITRDAPGQDVVLDRLLDLLLIAVLRAWFGRADAPVWYRAWSDPVVGRAMRLMHAEVARPWTVATLAAETGVSRATLARRFTDMAGEPPMSFLADLRLTLAADRLREPDATVGSVAREVGYGSPFALSTAFKRARGVSPREFRQAAMA</sequence>